<dbReference type="FunCoup" id="L5L7I1">
    <property type="interactions" value="195"/>
</dbReference>
<evidence type="ECO:0000256" key="1">
    <source>
        <dbReference type="SAM" id="MobiDB-lite"/>
    </source>
</evidence>
<dbReference type="STRING" id="9402.L5L7I1"/>
<dbReference type="Proteomes" id="UP000010552">
    <property type="component" value="Unassembled WGS sequence"/>
</dbReference>
<protein>
    <submittedName>
        <fullName evidence="5">Uncharacterized protein</fullName>
    </submittedName>
</protein>
<dbReference type="InterPro" id="IPR056310">
    <property type="entry name" value="Ig-CFAP74_4th"/>
</dbReference>
<evidence type="ECO:0000259" key="3">
    <source>
        <dbReference type="Pfam" id="PF24778"/>
    </source>
</evidence>
<feature type="compositionally biased region" description="Gly residues" evidence="1">
    <location>
        <begin position="649"/>
        <end position="659"/>
    </location>
</feature>
<reference evidence="6" key="1">
    <citation type="journal article" date="2013" name="Science">
        <title>Comparative analysis of bat genomes provides insight into the evolution of flight and immunity.</title>
        <authorList>
            <person name="Zhang G."/>
            <person name="Cowled C."/>
            <person name="Shi Z."/>
            <person name="Huang Z."/>
            <person name="Bishop-Lilly K.A."/>
            <person name="Fang X."/>
            <person name="Wynne J.W."/>
            <person name="Xiong Z."/>
            <person name="Baker M.L."/>
            <person name="Zhao W."/>
            <person name="Tachedjian M."/>
            <person name="Zhu Y."/>
            <person name="Zhou P."/>
            <person name="Jiang X."/>
            <person name="Ng J."/>
            <person name="Yang L."/>
            <person name="Wu L."/>
            <person name="Xiao J."/>
            <person name="Feng Y."/>
            <person name="Chen Y."/>
            <person name="Sun X."/>
            <person name="Zhang Y."/>
            <person name="Marsh G.A."/>
            <person name="Crameri G."/>
            <person name="Broder C.C."/>
            <person name="Frey K.G."/>
            <person name="Wang L.F."/>
            <person name="Wang J."/>
        </authorList>
    </citation>
    <scope>NUCLEOTIDE SEQUENCE [LARGE SCALE GENOMIC DNA]</scope>
</reference>
<evidence type="ECO:0000313" key="6">
    <source>
        <dbReference type="Proteomes" id="UP000010552"/>
    </source>
</evidence>
<feature type="region of interest" description="Disordered" evidence="1">
    <location>
        <begin position="852"/>
        <end position="924"/>
    </location>
</feature>
<feature type="compositionally biased region" description="Polar residues" evidence="1">
    <location>
        <begin position="907"/>
        <end position="924"/>
    </location>
</feature>
<name>L5L7I1_PTEAL</name>
<feature type="domain" description="CFAP74 second Ig-like" evidence="2">
    <location>
        <begin position="140"/>
        <end position="317"/>
    </location>
</feature>
<feature type="compositionally biased region" description="Basic and acidic residues" evidence="1">
    <location>
        <begin position="879"/>
        <end position="892"/>
    </location>
</feature>
<feature type="domain" description="CFAP74 third Ig-like" evidence="3">
    <location>
        <begin position="319"/>
        <end position="431"/>
    </location>
</feature>
<dbReference type="eggNOG" id="ENOG502QPUP">
    <property type="taxonomic scope" value="Eukaryota"/>
</dbReference>
<feature type="compositionally biased region" description="Low complexity" evidence="1">
    <location>
        <begin position="858"/>
        <end position="878"/>
    </location>
</feature>
<evidence type="ECO:0000259" key="2">
    <source>
        <dbReference type="Pfam" id="PF24770"/>
    </source>
</evidence>
<gene>
    <name evidence="5" type="ORF">PAL_GLEAN10001830</name>
</gene>
<feature type="region of interest" description="Disordered" evidence="1">
    <location>
        <begin position="647"/>
        <end position="676"/>
    </location>
</feature>
<dbReference type="Gene3D" id="2.60.40.10">
    <property type="entry name" value="Immunoglobulins"/>
    <property type="match status" value="4"/>
</dbReference>
<dbReference type="InterPro" id="IPR056307">
    <property type="entry name" value="Ig-CFAP74_3rd"/>
</dbReference>
<organism evidence="5 6">
    <name type="scientific">Pteropus alecto</name>
    <name type="common">Black flying fox</name>
    <dbReference type="NCBI Taxonomy" id="9402"/>
    <lineage>
        <taxon>Eukaryota</taxon>
        <taxon>Metazoa</taxon>
        <taxon>Chordata</taxon>
        <taxon>Craniata</taxon>
        <taxon>Vertebrata</taxon>
        <taxon>Euteleostomi</taxon>
        <taxon>Mammalia</taxon>
        <taxon>Eutheria</taxon>
        <taxon>Laurasiatheria</taxon>
        <taxon>Chiroptera</taxon>
        <taxon>Yinpterochiroptera</taxon>
        <taxon>Pteropodoidea</taxon>
        <taxon>Pteropodidae</taxon>
        <taxon>Pteropodinae</taxon>
        <taxon>Pteropus</taxon>
    </lineage>
</organism>
<evidence type="ECO:0000313" key="5">
    <source>
        <dbReference type="EMBL" id="ELK19597.1"/>
    </source>
</evidence>
<dbReference type="PANTHER" id="PTHR22538">
    <property type="entry name" value="CILIA- AND FLAGELLA-ASSOCIATED PROTEIN 74"/>
    <property type="match status" value="1"/>
</dbReference>
<feature type="region of interest" description="Disordered" evidence="1">
    <location>
        <begin position="216"/>
        <end position="243"/>
    </location>
</feature>
<feature type="domain" description="CFAP74 fourth Ig-like" evidence="4">
    <location>
        <begin position="439"/>
        <end position="533"/>
    </location>
</feature>
<dbReference type="AlphaFoldDB" id="L5L7I1"/>
<dbReference type="EMBL" id="KB030251">
    <property type="protein sequence ID" value="ELK19597.1"/>
    <property type="molecule type" value="Genomic_DNA"/>
</dbReference>
<feature type="compositionally biased region" description="Basic and acidic residues" evidence="1">
    <location>
        <begin position="229"/>
        <end position="241"/>
    </location>
</feature>
<dbReference type="PANTHER" id="PTHR22538:SF0">
    <property type="entry name" value="CILIA- AND FLAGELLA-ASSOCIATED PROTEIN 74"/>
    <property type="match status" value="1"/>
</dbReference>
<feature type="region of interest" description="Disordered" evidence="1">
    <location>
        <begin position="692"/>
        <end position="750"/>
    </location>
</feature>
<dbReference type="InParanoid" id="L5L7I1"/>
<dbReference type="Pfam" id="PF24798">
    <property type="entry name" value="Ig-CFAP74_4th"/>
    <property type="match status" value="1"/>
</dbReference>
<accession>L5L7I1</accession>
<evidence type="ECO:0000259" key="4">
    <source>
        <dbReference type="Pfam" id="PF24798"/>
    </source>
</evidence>
<dbReference type="Pfam" id="PF24778">
    <property type="entry name" value="Ig-CFAP74_3rd"/>
    <property type="match status" value="1"/>
</dbReference>
<dbReference type="InterPro" id="IPR056306">
    <property type="entry name" value="Ig-CFAP74_2nd"/>
</dbReference>
<feature type="compositionally biased region" description="Polar residues" evidence="1">
    <location>
        <begin position="216"/>
        <end position="228"/>
    </location>
</feature>
<keyword evidence="6" id="KW-1185">Reference proteome</keyword>
<dbReference type="InterPro" id="IPR013783">
    <property type="entry name" value="Ig-like_fold"/>
</dbReference>
<sequence length="1267" mass="137965">MGCCPVNLQVPTEDGDRKPVGGTKMDKDLLARTIQQLRSGVIHKQVVSGREFKGRPFNSKPKVVHFKVRLLGSRVTEDFDVGKVYKKKVTLINATYTINYCKLEGVEEHLRDFISVDFDPPGPMSAGMCCEVLVTFKPMLSLDKELIDFGSYVVGETTSRVITLTNVGGLGTSFRFLLALEDSETDISQSVMKISSVFTYEEKSFYEKVASNVSEQQVDANESSTVDARSQREQDSGRPTESEMVTTVMTMSPNEEQMEISLGEITEGDIGPFSAIKVPVIFSPVIPGAVQTRFKVTFNNQECPTLYFRAVGVAVDVPVWVPRPIVDLKICMYDRMYQDSILVHTRSKVALGLKFEVCKELRGHMELLPETGYIQALSSFSVQLKFLPRHSLPKDAEKYFDKESRVLEALMTIRVTDQIKPVEFTVHAVVTTSDLELIPSEVDFGYCTIYEAVRAPVSLCNHSLLPQEFGFVGLPKFVDIQPNDGFGTILPLETLELDVIFQPPKAKVKEYRFELICKSVINRCFKLTCRAVGVHPPLELSHYQIKFAATSLYDMSVATLYVINSHLSMNSLTHSVPRIGSEDTCPVGPTSFEFLLPPDSPITISPLVGTVLPGKRCLVQVAFHPVLPSELIYQQVFQALTKGSESKSVGGGRCAGARGGGDKHCQPPRASGPGGLPGAGFERLNFFLARPQGGLGRGPAPVPGLLPPERNEEGGQIRRQSSPRFLASNLEAEQPPARRGDPRGSGCPAARSRWASAARVSFQTAQGPHALLRPPGFVLSAPPGACAGGRRTPLPPVLARSALWPLCASVSLLMKADTAVGAQPHGDSALGPGSPWTLVFVAAPQTHAPGVPALGSMAPAHPAKQGPGAAAQPASATQARRDTATQRKDLRKQSLSTLRLQNRDRLSQTSTSDGQELQEQDLTSSSEEYQVAQAALARTFPGKFDKFVVPCVIASGDIQDRKGAEPLSFSPHNTLYLELWCPAVAPSIIVTSNKGKTISDFGDVAVGHCGIKKVSVQNISAEDLAVDFSVLNPNGPFVLLTPISRLPAGETQVLTISFSPRESMLLQNNSSLPIKFSMRLDSLARTRSKDQQQLPQFLTSPAQRTEVVGTQNHNGQSVFSVVPVEGVMDPGATQDFTVTFSPDHESLYFSDRLQVVLFKKKLSQQILLKGAAREHMMFVEGGDPLDVPVESLTVIPSSDSERREEMEELKPILVTLDYLQLDTDTPAPPATRELQVGCIRTTQLSTKKVTTALALPGQPQPCLALPR</sequence>
<dbReference type="Pfam" id="PF24770">
    <property type="entry name" value="Ig-CFAP74_2"/>
    <property type="match status" value="1"/>
</dbReference>
<proteinExistence type="predicted"/>